<dbReference type="AlphaFoldDB" id="F4KKA9"/>
<dbReference type="eggNOG" id="ENOG50309XW">
    <property type="taxonomic scope" value="Bacteria"/>
</dbReference>
<name>F4KKA9_PORAD</name>
<evidence type="ECO:0000313" key="10">
    <source>
        <dbReference type="EMBL" id="AEE12834.1"/>
    </source>
</evidence>
<feature type="active site" description="Proton acceptor" evidence="6">
    <location>
        <position position="337"/>
    </location>
</feature>
<dbReference type="EMBL" id="CP002689">
    <property type="protein sequence ID" value="AEE12834.1"/>
    <property type="molecule type" value="Genomic_DNA"/>
</dbReference>
<evidence type="ECO:0000259" key="7">
    <source>
        <dbReference type="Pfam" id="PF13734"/>
    </source>
</evidence>
<dbReference type="STRING" id="879243.Poras_0891"/>
<dbReference type="InterPro" id="IPR044060">
    <property type="entry name" value="Bacterial_rp_domain"/>
</dbReference>
<keyword evidence="5" id="KW-0788">Thiol protease</keyword>
<dbReference type="EC" id="3.4.22.10" evidence="10"/>
<dbReference type="Pfam" id="PF01640">
    <property type="entry name" value="Peptidase_C10"/>
    <property type="match status" value="1"/>
</dbReference>
<reference evidence="11" key="1">
    <citation type="submission" date="2011-04" db="EMBL/GenBank/DDBJ databases">
        <title>The complete genome of Porphyromonas asaccharolytica DSM 20707.</title>
        <authorList>
            <person name="Lucas S."/>
            <person name="Han J."/>
            <person name="Lapidus A."/>
            <person name="Bruce D."/>
            <person name="Goodwin L."/>
            <person name="Pitluck S."/>
            <person name="Peters L."/>
            <person name="Kyrpides N."/>
            <person name="Mavromatis K."/>
            <person name="Ivanova N."/>
            <person name="Ovchinnikova G."/>
            <person name="Pagani I."/>
            <person name="Lu M."/>
            <person name="Detter J.C."/>
            <person name="Tapia R."/>
            <person name="Han C."/>
            <person name="Land M."/>
            <person name="Hauser L."/>
            <person name="Markowitz V."/>
            <person name="Cheng J.-F."/>
            <person name="Hugenholtz P."/>
            <person name="Woyke T."/>
            <person name="Wu D."/>
            <person name="Gronow S."/>
            <person name="Wellnitz S."/>
            <person name="Brambilla E."/>
            <person name="Klenk H.-P."/>
            <person name="Eisen J.A."/>
        </authorList>
    </citation>
    <scope>NUCLEOTIDE SEQUENCE [LARGE SCALE GENOMIC DNA]</scope>
    <source>
        <strain evidence="11">ATCC 25260 / DSM 20707 / VPI 4198</strain>
    </source>
</reference>
<dbReference type="InterPro" id="IPR026444">
    <property type="entry name" value="Secre_tail"/>
</dbReference>
<dbReference type="Pfam" id="PF13734">
    <property type="entry name" value="Inhibitor_I69"/>
    <property type="match status" value="1"/>
</dbReference>
<gene>
    <name evidence="10" type="ordered locus">Poras_0891</name>
</gene>
<dbReference type="SUPFAM" id="SSF54001">
    <property type="entry name" value="Cysteine proteinases"/>
    <property type="match status" value="1"/>
</dbReference>
<dbReference type="RefSeq" id="WP_013760332.1">
    <property type="nucleotide sequence ID" value="NC_015501.1"/>
</dbReference>
<dbReference type="NCBIfam" id="TIGR04183">
    <property type="entry name" value="Por_Secre_tail"/>
    <property type="match status" value="1"/>
</dbReference>
<evidence type="ECO:0000256" key="4">
    <source>
        <dbReference type="ARBA" id="ARBA00022801"/>
    </source>
</evidence>
<evidence type="ECO:0000256" key="1">
    <source>
        <dbReference type="ARBA" id="ARBA00009693"/>
    </source>
</evidence>
<accession>F4KKA9</accession>
<dbReference type="Proteomes" id="UP000006545">
    <property type="component" value="Chromosome"/>
</dbReference>
<evidence type="ECO:0000256" key="3">
    <source>
        <dbReference type="ARBA" id="ARBA00022729"/>
    </source>
</evidence>
<dbReference type="Gene3D" id="3.90.70.50">
    <property type="entry name" value="Peptidase C10, streptopain"/>
    <property type="match status" value="2"/>
</dbReference>
<evidence type="ECO:0000313" key="11">
    <source>
        <dbReference type="Proteomes" id="UP000006545"/>
    </source>
</evidence>
<evidence type="ECO:0000256" key="5">
    <source>
        <dbReference type="ARBA" id="ARBA00022807"/>
    </source>
</evidence>
<dbReference type="KEGG" id="pah:Poras_0891"/>
<evidence type="ECO:0000256" key="2">
    <source>
        <dbReference type="ARBA" id="ARBA00022670"/>
    </source>
</evidence>
<dbReference type="GO" id="GO:0008234">
    <property type="term" value="F:cysteine-type peptidase activity"/>
    <property type="evidence" value="ECO:0007669"/>
    <property type="project" value="UniProtKB-KW"/>
</dbReference>
<keyword evidence="4 10" id="KW-0378">Hydrolase</keyword>
<protein>
    <submittedName>
        <fullName evidence="10">Peptidase C10 family</fullName>
        <ecNumber evidence="10">3.4.22.10</ecNumber>
    </submittedName>
</protein>
<feature type="domain" description="Bacterial repeat" evidence="9">
    <location>
        <begin position="821"/>
        <end position="874"/>
    </location>
</feature>
<dbReference type="InterPro" id="IPR044934">
    <property type="entry name" value="Streptopain_sf"/>
</dbReference>
<sequence>MNYPLLGRSRMLTMTLCLLLCGVVQIFARPLREQEARLLAEQFFQKNTQMQQLRSAELTLVSAPACTSNGYELQSTGEPARYYYVYNRGEGRGFVIISGDDRLAPYIGYATTGSFSVEAMPDNLAAFLEACQQRIDELMGQVAWQTRLAPTLPMAGEPAEVAPLLGEIEWDQSAPWNSKTPVDGKGKHMPVGCVATAYAQVMRYYQWPVKGEGKVEYKEPYKTRKHKVNFGTTTYDWANMPAAYEDPTKATAAEIEALGTLCYHAGVAIETDYDPSASGSFAPLIVRALRNNFRYNKQVTFKRRVNYTQPEWDKIMRAELAAQRPVVYSGTGTGGGHAFVCDGYNDEGLYHINWGWSGLANGYFNLNFLQPDDLGIGGGFGGGFSMEQGIVVGITPDRDGSSKDTELPLLTTRKFTTHLTGGSTIRILDANYSVWLSDVPTLDDEGKADYNYFGFTTIAAAKLGTTDTVYMDEYKKSKFLVGLYDLVPEFQADLDVTKYLSEGTWDIFIVYEVTLPDGTKEWRPCAMDVREGNNENGKGRHTFTIEKDALGWKVKEDLTHPFAQLEMVEDSAHATFKAYEKSTISLKLKNTGRGEFFRPLYLEVKHEDGEWRAYSDILPAIQVGETQEVTFNAERCPYAQGTISLRVSYQTEDMGKMQYFELPDVTIEASDAIRTAYVIEPASKAEPMEVDLGTGEFSQIRVKNVGTIAPDHEVKCRYILKYGIEQVWTDLETISISPQGEQILTPKLPELVKRLGVVGGNKIQLTMSFFEMGDDRKHRMAILENPIIEVTCKKGTAVQKDYPVTKQIEGEGELIIKGYEDLTAVPDGTKLTVEARPAAGYELTTLEANGKDILATKSFTVSAATTVKAVFTKEKIFTVKLTSNEYGSISIKEDIDLNAVPYGTKLTVEARGNNDKCELKTLTANGKDILATKSFTVIANTEVKAEFVDHTSVESAVAEQLRLYPNPARDYVLLEGIPSGATVAIYTLEGELMYQVESTSDTLRIDLTQLQEGAYILRVGGETHRLIVRR</sequence>
<dbReference type="InterPro" id="IPR000200">
    <property type="entry name" value="Peptidase_C10"/>
</dbReference>
<evidence type="ECO:0000259" key="8">
    <source>
        <dbReference type="Pfam" id="PF18962"/>
    </source>
</evidence>
<dbReference type="Pfam" id="PF18998">
    <property type="entry name" value="Flg_new_2"/>
    <property type="match status" value="1"/>
</dbReference>
<dbReference type="GO" id="GO:0006508">
    <property type="term" value="P:proteolysis"/>
    <property type="evidence" value="ECO:0007669"/>
    <property type="project" value="UniProtKB-KW"/>
</dbReference>
<evidence type="ECO:0000256" key="6">
    <source>
        <dbReference type="PIRSR" id="PIRSR600200-1"/>
    </source>
</evidence>
<dbReference type="InterPro" id="IPR038765">
    <property type="entry name" value="Papain-like_cys_pep_sf"/>
</dbReference>
<evidence type="ECO:0000259" key="9">
    <source>
        <dbReference type="Pfam" id="PF18998"/>
    </source>
</evidence>
<dbReference type="InterPro" id="IPR025896">
    <property type="entry name" value="Spi_Prtas-inh"/>
</dbReference>
<dbReference type="HOGENOM" id="CLU_293533_0_0_10"/>
<comment type="similarity">
    <text evidence="1">Belongs to the peptidase C10 family.</text>
</comment>
<proteinExistence type="inferred from homology"/>
<keyword evidence="11" id="KW-1185">Reference proteome</keyword>
<dbReference type="PRINTS" id="PR00797">
    <property type="entry name" value="STREPTOPAIN"/>
</dbReference>
<feature type="domain" description="Secretion system C-terminal sorting" evidence="8">
    <location>
        <begin position="963"/>
        <end position="1024"/>
    </location>
</feature>
<keyword evidence="3" id="KW-0732">Signal</keyword>
<dbReference type="OrthoDB" id="2235251at2"/>
<dbReference type="Pfam" id="PF18962">
    <property type="entry name" value="Por_Secre_tail"/>
    <property type="match status" value="1"/>
</dbReference>
<organism evidence="10 11">
    <name type="scientific">Porphyromonas asaccharolytica (strain ATCC 25260 / DSM 20707 / BCRC 10618 / CCUG 7834 / JCM 6326 / LMG 13178 / VPI 4198 / B440)</name>
    <name type="common">Bacteroides asaccharolyticus</name>
    <dbReference type="NCBI Taxonomy" id="879243"/>
    <lineage>
        <taxon>Bacteria</taxon>
        <taxon>Pseudomonadati</taxon>
        <taxon>Bacteroidota</taxon>
        <taxon>Bacteroidia</taxon>
        <taxon>Bacteroidales</taxon>
        <taxon>Porphyromonadaceae</taxon>
        <taxon>Porphyromonas</taxon>
    </lineage>
</organism>
<feature type="active site" description="Nucleophile" evidence="6">
    <location>
        <position position="193"/>
    </location>
</feature>
<feature type="domain" description="Spi protease inhibitor" evidence="7">
    <location>
        <begin position="28"/>
        <end position="135"/>
    </location>
</feature>
<keyword evidence="2" id="KW-0645">Protease</keyword>